<name>A0ABT8NB81_9BACL</name>
<dbReference type="RefSeq" id="WP_300990489.1">
    <property type="nucleotide sequence ID" value="NZ_CP129235.1"/>
</dbReference>
<sequence length="282" mass="32570">MQWLKDINVLIFDMDGTLYQDYTFMGRYIAKMMNGNFPEIEIEETVALAYDILEGNKHFKLGFMYDPEKLIFYRQQDLLPVTSYDWDGLELEIAENGDSALSYIGDPWGIAQLIAVWKNIPAESVKKAFDDVRSEMLTEAYCIIKRTDLFEEIKKLENKRVILMTNSPVPTAQEFVDFLEINEVFDEFYFDGKKPNGIKELVTKLLAEGYEPHEILSVGDHPWNDLYPVHKIGGHTCLISEYKHDDATEWSVSVESIDELVDLVRMLNEESMIATGKEETYG</sequence>
<reference evidence="1 2" key="1">
    <citation type="submission" date="2023-07" db="EMBL/GenBank/DDBJ databases">
        <title>Novel species in genus Planococcus.</title>
        <authorList>
            <person name="Ning S."/>
        </authorList>
    </citation>
    <scope>NUCLEOTIDE SEQUENCE [LARGE SCALE GENOMIC DNA]</scope>
    <source>
        <strain evidence="1 2">N017</strain>
    </source>
</reference>
<dbReference type="InterPro" id="IPR036412">
    <property type="entry name" value="HAD-like_sf"/>
</dbReference>
<dbReference type="EMBL" id="JAUJWU010000001">
    <property type="protein sequence ID" value="MDN7245154.1"/>
    <property type="molecule type" value="Genomic_DNA"/>
</dbReference>
<dbReference type="Proteomes" id="UP001172142">
    <property type="component" value="Unassembled WGS sequence"/>
</dbReference>
<evidence type="ECO:0000313" key="2">
    <source>
        <dbReference type="Proteomes" id="UP001172142"/>
    </source>
</evidence>
<dbReference type="Gene3D" id="3.40.50.1000">
    <property type="entry name" value="HAD superfamily/HAD-like"/>
    <property type="match status" value="1"/>
</dbReference>
<dbReference type="InterPro" id="IPR023214">
    <property type="entry name" value="HAD_sf"/>
</dbReference>
<dbReference type="Pfam" id="PF00702">
    <property type="entry name" value="Hydrolase"/>
    <property type="match status" value="1"/>
</dbReference>
<comment type="caution">
    <text evidence="1">The sequence shown here is derived from an EMBL/GenBank/DDBJ whole genome shotgun (WGS) entry which is preliminary data.</text>
</comment>
<accession>A0ABT8NB81</accession>
<organism evidence="1 2">
    <name type="scientific">Planococcus shenhongbingii</name>
    <dbReference type="NCBI Taxonomy" id="3058398"/>
    <lineage>
        <taxon>Bacteria</taxon>
        <taxon>Bacillati</taxon>
        <taxon>Bacillota</taxon>
        <taxon>Bacilli</taxon>
        <taxon>Bacillales</taxon>
        <taxon>Caryophanaceae</taxon>
        <taxon>Planococcus</taxon>
    </lineage>
</organism>
<proteinExistence type="predicted"/>
<protein>
    <submittedName>
        <fullName evidence="1">HAD hydrolase-like protein</fullName>
    </submittedName>
</protein>
<keyword evidence="2" id="KW-1185">Reference proteome</keyword>
<dbReference type="SUPFAM" id="SSF56784">
    <property type="entry name" value="HAD-like"/>
    <property type="match status" value="1"/>
</dbReference>
<evidence type="ECO:0000313" key="1">
    <source>
        <dbReference type="EMBL" id="MDN7245154.1"/>
    </source>
</evidence>
<dbReference type="CDD" id="cd01427">
    <property type="entry name" value="HAD_like"/>
    <property type="match status" value="1"/>
</dbReference>
<gene>
    <name evidence="1" type="ORF">QWY13_06535</name>
</gene>